<dbReference type="PANTHER" id="PTHR43619">
    <property type="entry name" value="S-ADENOSYL-L-METHIONINE-DEPENDENT METHYLTRANSFERASE YKTD-RELATED"/>
    <property type="match status" value="1"/>
</dbReference>
<dbReference type="OrthoDB" id="203237at2759"/>
<comment type="similarity">
    <text evidence="1">Belongs to the UPF0677 family.</text>
</comment>
<dbReference type="Gene3D" id="3.40.50.150">
    <property type="entry name" value="Vaccinia Virus protein VP39"/>
    <property type="match status" value="1"/>
</dbReference>
<dbReference type="OMA" id="RQSACQT"/>
<name>L1IHC5_GUITC</name>
<dbReference type="InterPro" id="IPR029063">
    <property type="entry name" value="SAM-dependent_MTases_sf"/>
</dbReference>
<evidence type="ECO:0000313" key="5">
    <source>
        <dbReference type="EnsemblProtists" id="EKX35299"/>
    </source>
</evidence>
<keyword evidence="3" id="KW-0808">Transferase</keyword>
<evidence type="ECO:0000256" key="1">
    <source>
        <dbReference type="ARBA" id="ARBA00008138"/>
    </source>
</evidence>
<dbReference type="HOGENOM" id="CLU_800346_0_0_1"/>
<keyword evidence="6" id="KW-1185">Reference proteome</keyword>
<dbReference type="InterPro" id="IPR011610">
    <property type="entry name" value="SAM_mthyl_Trfase_ML2640-like"/>
</dbReference>
<dbReference type="Proteomes" id="UP000011087">
    <property type="component" value="Unassembled WGS sequence"/>
</dbReference>
<evidence type="ECO:0000256" key="3">
    <source>
        <dbReference type="ARBA" id="ARBA00022679"/>
    </source>
</evidence>
<dbReference type="eggNOG" id="ENOG502QRNU">
    <property type="taxonomic scope" value="Eukaryota"/>
</dbReference>
<reference evidence="4 6" key="1">
    <citation type="journal article" date="2012" name="Nature">
        <title>Algal genomes reveal evolutionary mosaicism and the fate of nucleomorphs.</title>
        <authorList>
            <consortium name="DOE Joint Genome Institute"/>
            <person name="Curtis B.A."/>
            <person name="Tanifuji G."/>
            <person name="Burki F."/>
            <person name="Gruber A."/>
            <person name="Irimia M."/>
            <person name="Maruyama S."/>
            <person name="Arias M.C."/>
            <person name="Ball S.G."/>
            <person name="Gile G.H."/>
            <person name="Hirakawa Y."/>
            <person name="Hopkins J.F."/>
            <person name="Kuo A."/>
            <person name="Rensing S.A."/>
            <person name="Schmutz J."/>
            <person name="Symeonidi A."/>
            <person name="Elias M."/>
            <person name="Eveleigh R.J."/>
            <person name="Herman E.K."/>
            <person name="Klute M.J."/>
            <person name="Nakayama T."/>
            <person name="Obornik M."/>
            <person name="Reyes-Prieto A."/>
            <person name="Armbrust E.V."/>
            <person name="Aves S.J."/>
            <person name="Beiko R.G."/>
            <person name="Coutinho P."/>
            <person name="Dacks J.B."/>
            <person name="Durnford D.G."/>
            <person name="Fast N.M."/>
            <person name="Green B.R."/>
            <person name="Grisdale C.J."/>
            <person name="Hempel F."/>
            <person name="Henrissat B."/>
            <person name="Hoppner M.P."/>
            <person name="Ishida K."/>
            <person name="Kim E."/>
            <person name="Koreny L."/>
            <person name="Kroth P.G."/>
            <person name="Liu Y."/>
            <person name="Malik S.B."/>
            <person name="Maier U.G."/>
            <person name="McRose D."/>
            <person name="Mock T."/>
            <person name="Neilson J.A."/>
            <person name="Onodera N.T."/>
            <person name="Poole A.M."/>
            <person name="Pritham E.J."/>
            <person name="Richards T.A."/>
            <person name="Rocap G."/>
            <person name="Roy S.W."/>
            <person name="Sarai C."/>
            <person name="Schaack S."/>
            <person name="Shirato S."/>
            <person name="Slamovits C.H."/>
            <person name="Spencer D.F."/>
            <person name="Suzuki S."/>
            <person name="Worden A.Z."/>
            <person name="Zauner S."/>
            <person name="Barry K."/>
            <person name="Bell C."/>
            <person name="Bharti A.K."/>
            <person name="Crow J.A."/>
            <person name="Grimwood J."/>
            <person name="Kramer R."/>
            <person name="Lindquist E."/>
            <person name="Lucas S."/>
            <person name="Salamov A."/>
            <person name="McFadden G.I."/>
            <person name="Lane C.E."/>
            <person name="Keeling P.J."/>
            <person name="Gray M.W."/>
            <person name="Grigoriev I.V."/>
            <person name="Archibald J.M."/>
        </authorList>
    </citation>
    <scope>NUCLEOTIDE SEQUENCE</scope>
    <source>
        <strain evidence="4 6">CCMP2712</strain>
    </source>
</reference>
<organism evidence="4">
    <name type="scientific">Guillardia theta (strain CCMP2712)</name>
    <name type="common">Cryptophyte</name>
    <dbReference type="NCBI Taxonomy" id="905079"/>
    <lineage>
        <taxon>Eukaryota</taxon>
        <taxon>Cryptophyceae</taxon>
        <taxon>Pyrenomonadales</taxon>
        <taxon>Geminigeraceae</taxon>
        <taxon>Guillardia</taxon>
    </lineage>
</organism>
<evidence type="ECO:0008006" key="7">
    <source>
        <dbReference type="Google" id="ProtNLM"/>
    </source>
</evidence>
<dbReference type="SUPFAM" id="SSF53335">
    <property type="entry name" value="S-adenosyl-L-methionine-dependent methyltransferases"/>
    <property type="match status" value="1"/>
</dbReference>
<dbReference type="EnsemblProtists" id="EKX35299">
    <property type="protein sequence ID" value="EKX35299"/>
    <property type="gene ID" value="GUITHDRAFT_146604"/>
</dbReference>
<sequence length="347" mass="38950">MAEPSAGRAWKGADRYLEDTGLNITATAGSIAAYRAAVSLVNQSFIDDPYAALFARDTCPSKLEETVKLEPPKLARIAVRTKFFDKLIFEAVHELGIKQVVLIGAGFDARALRGRDFRWAEVPPSTPRELMDGQRLTIWELDLPEIINKKNSILRRAGMDSHMARSMKLPLTFRIGVDVMVEDWMSVLKRYGFQSQYPSCFLLEGFLYYFVEDDVQRIMTQISNVTAPGSRIGLSAVSAAAATNGSRWQWGTDSPARFLETWGWTDVAEQELGNPEIAEGWDLSYVSPNGTSPRDDFNVKRTWYVTAKKPLPPAKAHEKMKNKILEFWEKARPWALKVAAILGVGRT</sequence>
<dbReference type="GO" id="GO:0032259">
    <property type="term" value="P:methylation"/>
    <property type="evidence" value="ECO:0007669"/>
    <property type="project" value="UniProtKB-KW"/>
</dbReference>
<evidence type="ECO:0000313" key="6">
    <source>
        <dbReference type="Proteomes" id="UP000011087"/>
    </source>
</evidence>
<keyword evidence="2" id="KW-0489">Methyltransferase</keyword>
<dbReference type="PANTHER" id="PTHR43619:SF2">
    <property type="entry name" value="S-ADENOSYL-L-METHIONINE-DEPENDENT METHYLTRANSFERASES SUPERFAMILY PROTEIN"/>
    <property type="match status" value="1"/>
</dbReference>
<protein>
    <recommendedName>
        <fullName evidence="7">S-adenosyl-L-methionine-dependent methyltransferase</fullName>
    </recommendedName>
</protein>
<dbReference type="PaxDb" id="55529-EKX35299"/>
<proteinExistence type="inferred from homology"/>
<accession>L1IHC5</accession>
<dbReference type="GO" id="GO:0008168">
    <property type="term" value="F:methyltransferase activity"/>
    <property type="evidence" value="ECO:0007669"/>
    <property type="project" value="UniProtKB-KW"/>
</dbReference>
<reference evidence="5" key="3">
    <citation type="submission" date="2015-06" db="UniProtKB">
        <authorList>
            <consortium name="EnsemblProtists"/>
        </authorList>
    </citation>
    <scope>IDENTIFICATION</scope>
</reference>
<reference evidence="6" key="2">
    <citation type="submission" date="2012-11" db="EMBL/GenBank/DDBJ databases">
        <authorList>
            <person name="Kuo A."/>
            <person name="Curtis B.A."/>
            <person name="Tanifuji G."/>
            <person name="Burki F."/>
            <person name="Gruber A."/>
            <person name="Irimia M."/>
            <person name="Maruyama S."/>
            <person name="Arias M.C."/>
            <person name="Ball S.G."/>
            <person name="Gile G.H."/>
            <person name="Hirakawa Y."/>
            <person name="Hopkins J.F."/>
            <person name="Rensing S.A."/>
            <person name="Schmutz J."/>
            <person name="Symeonidi A."/>
            <person name="Elias M."/>
            <person name="Eveleigh R.J."/>
            <person name="Herman E.K."/>
            <person name="Klute M.J."/>
            <person name="Nakayama T."/>
            <person name="Obornik M."/>
            <person name="Reyes-Prieto A."/>
            <person name="Armbrust E.V."/>
            <person name="Aves S.J."/>
            <person name="Beiko R.G."/>
            <person name="Coutinho P."/>
            <person name="Dacks J.B."/>
            <person name="Durnford D.G."/>
            <person name="Fast N.M."/>
            <person name="Green B.R."/>
            <person name="Grisdale C."/>
            <person name="Hempe F."/>
            <person name="Henrissat B."/>
            <person name="Hoppner M.P."/>
            <person name="Ishida K.-I."/>
            <person name="Kim E."/>
            <person name="Koreny L."/>
            <person name="Kroth P.G."/>
            <person name="Liu Y."/>
            <person name="Malik S.-B."/>
            <person name="Maier U.G."/>
            <person name="McRose D."/>
            <person name="Mock T."/>
            <person name="Neilson J.A."/>
            <person name="Onodera N.T."/>
            <person name="Poole A.M."/>
            <person name="Pritham E.J."/>
            <person name="Richards T.A."/>
            <person name="Rocap G."/>
            <person name="Roy S.W."/>
            <person name="Sarai C."/>
            <person name="Schaack S."/>
            <person name="Shirato S."/>
            <person name="Slamovits C.H."/>
            <person name="Spencer D.F."/>
            <person name="Suzuki S."/>
            <person name="Worden A.Z."/>
            <person name="Zauner S."/>
            <person name="Barry K."/>
            <person name="Bell C."/>
            <person name="Bharti A.K."/>
            <person name="Crow J.A."/>
            <person name="Grimwood J."/>
            <person name="Kramer R."/>
            <person name="Lindquist E."/>
            <person name="Lucas S."/>
            <person name="Salamov A."/>
            <person name="McFadden G.I."/>
            <person name="Lane C.E."/>
            <person name="Keeling P.J."/>
            <person name="Gray M.W."/>
            <person name="Grigoriev I.V."/>
            <person name="Archibald J.M."/>
        </authorList>
    </citation>
    <scope>NUCLEOTIDE SEQUENCE</scope>
    <source>
        <strain evidence="6">CCMP2712</strain>
    </source>
</reference>
<gene>
    <name evidence="4" type="ORF">GUITHDRAFT_146604</name>
</gene>
<dbReference type="STRING" id="905079.L1IHC5"/>
<dbReference type="EMBL" id="JH993093">
    <property type="protein sequence ID" value="EKX35299.1"/>
    <property type="molecule type" value="Genomic_DNA"/>
</dbReference>
<evidence type="ECO:0000256" key="2">
    <source>
        <dbReference type="ARBA" id="ARBA00022603"/>
    </source>
</evidence>
<dbReference type="RefSeq" id="XP_005822279.1">
    <property type="nucleotide sequence ID" value="XM_005822222.1"/>
</dbReference>
<dbReference type="Pfam" id="PF04072">
    <property type="entry name" value="LCM"/>
    <property type="match status" value="1"/>
</dbReference>
<dbReference type="KEGG" id="gtt:GUITHDRAFT_146604"/>
<evidence type="ECO:0000313" key="4">
    <source>
        <dbReference type="EMBL" id="EKX35299.1"/>
    </source>
</evidence>
<dbReference type="InterPro" id="IPR007213">
    <property type="entry name" value="Ppm1/Ppm2/Tcmp"/>
</dbReference>
<dbReference type="GeneID" id="17292004"/>
<dbReference type="AlphaFoldDB" id="L1IHC5"/>
<dbReference type="NCBIfam" id="TIGR00027">
    <property type="entry name" value="mthyl_TIGR00027"/>
    <property type="match status" value="1"/>
</dbReference>